<dbReference type="GO" id="GO:0015344">
    <property type="term" value="F:siderophore uptake transmembrane transporter activity"/>
    <property type="evidence" value="ECO:0007669"/>
    <property type="project" value="TreeGrafter"/>
</dbReference>
<proteinExistence type="inferred from homology"/>
<evidence type="ECO:0000313" key="20">
    <source>
        <dbReference type="Proteomes" id="UP000320055"/>
    </source>
</evidence>
<evidence type="ECO:0000256" key="11">
    <source>
        <dbReference type="ARBA" id="ARBA00023136"/>
    </source>
</evidence>
<evidence type="ECO:0000259" key="16">
    <source>
        <dbReference type="Pfam" id="PF00593"/>
    </source>
</evidence>
<dbReference type="EMBL" id="CAACVJ010000703">
    <property type="protein sequence ID" value="VEP18867.1"/>
    <property type="molecule type" value="Genomic_DNA"/>
</dbReference>
<keyword evidence="20" id="KW-1185">Reference proteome</keyword>
<dbReference type="InterPro" id="IPR010105">
    <property type="entry name" value="TonB_sidphr_rcpt"/>
</dbReference>
<evidence type="ECO:0000256" key="10">
    <source>
        <dbReference type="ARBA" id="ARBA00023077"/>
    </source>
</evidence>
<dbReference type="InterPro" id="IPR036942">
    <property type="entry name" value="Beta-barrel_TonB_sf"/>
</dbReference>
<feature type="chain" id="PRO_5021980421" evidence="15">
    <location>
        <begin position="26"/>
        <end position="856"/>
    </location>
</feature>
<dbReference type="Gene3D" id="2.170.130.10">
    <property type="entry name" value="TonB-dependent receptor, plug domain"/>
    <property type="match status" value="1"/>
</dbReference>
<keyword evidence="7 15" id="KW-0732">Signal</keyword>
<dbReference type="PANTHER" id="PTHR32552:SF68">
    <property type="entry name" value="FERRICHROME OUTER MEMBRANE TRANSPORTER_PHAGE RECEPTOR"/>
    <property type="match status" value="1"/>
</dbReference>
<reference evidence="19 20" key="1">
    <citation type="submission" date="2019-01" db="EMBL/GenBank/DDBJ databases">
        <authorList>
            <person name="Brito A."/>
        </authorList>
    </citation>
    <scope>NUCLEOTIDE SEQUENCE [LARGE SCALE GENOMIC DNA]</scope>
    <source>
        <strain evidence="19">1</strain>
    </source>
</reference>
<keyword evidence="10 14" id="KW-0798">TonB box</keyword>
<keyword evidence="11 13" id="KW-0472">Membrane</keyword>
<dbReference type="InterPro" id="IPR000531">
    <property type="entry name" value="Beta-barrel_TonB"/>
</dbReference>
<dbReference type="PROSITE" id="PS52016">
    <property type="entry name" value="TONB_DEPENDENT_REC_3"/>
    <property type="match status" value="1"/>
</dbReference>
<evidence type="ECO:0000256" key="3">
    <source>
        <dbReference type="ARBA" id="ARBA00022448"/>
    </source>
</evidence>
<evidence type="ECO:0000313" key="19">
    <source>
        <dbReference type="EMBL" id="VEP18867.1"/>
    </source>
</evidence>
<dbReference type="Gene3D" id="2.60.40.3500">
    <property type="match status" value="1"/>
</dbReference>
<dbReference type="AlphaFoldDB" id="A0A563W5E2"/>
<sequence length="856" mass="95993">MLQIKSNFIFLFILSLFFSSQRALAQPKYLINQQEANKADLLVQNTNIKVTDIRLNKTNNGLQLIIETASGQKLVPLILPEGNNLVIDLTDADLDLASENNFRETNPAPGITEITATQVDDSNVRITIKGEKNAPSAEVVPSSQDLVFNVTPERNTAQTEPDEAMQRGLGGFSPFEDKPHERLHQEEIEVIATGEAEDDDYVVPEATTATRTDTPILDTPQSVQIIPQQVLEDQQVIRLDEALRNVSGVTFGGTDLGRALEFNIRGFDEAPIIRNGFRQFGGDVVPETANLERIEVLKGPASVLFGEIEPGGLINLVTKKPTAEPFYQIETQFGNRSFISPSIDFSGPLTEDGKVLYRLNALYRSSDDIQDVDENIERFYISPVVTWKISDRTDLSFELEYFNEDRPPSFGVPAIGDEIADVPLDRITNEPDDFGEEEFISVGYDLEHRFNDNWKLRNAFRFTQQNSLLEIAFPFEIDEETGTVFRFFGSQPQEGESYSLQTSTEGKFATGNIDHEVLFGVDLNLTEDNFNEQTRLDLENPLELDLFDPVYGTSPRPDFDELPFIENRERETRRLGVFIQDRVSFSDRFFLLAGLRYETVEQIVTDNLEQTEISDNNDAFIPRVGVVYKPIESVSLYASYSQSFAPVPETTSDGEPLEPEEGEGFEIGVKSELLEGKIFATLAYFNITKQNVASEDPDDPFAFVAVGEQESQGIELDVTGEIMSGWNIIASYAYIDAEVSEDNVIEVGNRLFNAPENSASLWTTYQLQQGNLQGLGFGLGFNFVGEREGDLENSFKLDSYFLTNAAVFYERNNWRAGLNFKNLFDVDYIAGATPVRERGNDRGEPFTVLGSFSIKF</sequence>
<dbReference type="PANTHER" id="PTHR32552">
    <property type="entry name" value="FERRICHROME IRON RECEPTOR-RELATED"/>
    <property type="match status" value="1"/>
</dbReference>
<keyword evidence="19" id="KW-0675">Receptor</keyword>
<dbReference type="Pfam" id="PF00593">
    <property type="entry name" value="TonB_dep_Rec_b-barrel"/>
    <property type="match status" value="1"/>
</dbReference>
<dbReference type="GO" id="GO:0015891">
    <property type="term" value="P:siderophore transport"/>
    <property type="evidence" value="ECO:0007669"/>
    <property type="project" value="InterPro"/>
</dbReference>
<dbReference type="Pfam" id="PF11741">
    <property type="entry name" value="AMIN"/>
    <property type="match status" value="1"/>
</dbReference>
<dbReference type="InterPro" id="IPR037066">
    <property type="entry name" value="Plug_dom_sf"/>
</dbReference>
<evidence type="ECO:0000256" key="7">
    <source>
        <dbReference type="ARBA" id="ARBA00022729"/>
    </source>
</evidence>
<dbReference type="SUPFAM" id="SSF56935">
    <property type="entry name" value="Porins"/>
    <property type="match status" value="1"/>
</dbReference>
<keyword evidence="5" id="KW-0410">Iron transport</keyword>
<dbReference type="FunFam" id="2.40.170.20:FF:000005">
    <property type="entry name" value="TonB-dependent siderophore receptor"/>
    <property type="match status" value="1"/>
</dbReference>
<dbReference type="Proteomes" id="UP000320055">
    <property type="component" value="Unassembled WGS sequence"/>
</dbReference>
<accession>A0A563W5E2</accession>
<comment type="subcellular location">
    <subcellularLocation>
        <location evidence="1 13">Cell outer membrane</location>
        <topology evidence="1 13">Multi-pass membrane protein</topology>
    </subcellularLocation>
</comment>
<keyword evidence="8" id="KW-0408">Iron</keyword>
<dbReference type="OrthoDB" id="427542at2"/>
<gene>
    <name evidence="19" type="ORF">H1P_940007</name>
</gene>
<evidence type="ECO:0000256" key="13">
    <source>
        <dbReference type="PROSITE-ProRule" id="PRU01360"/>
    </source>
</evidence>
<feature type="domain" description="TonB-dependent receptor plug" evidence="17">
    <location>
        <begin position="216"/>
        <end position="312"/>
    </location>
</feature>
<evidence type="ECO:0000256" key="2">
    <source>
        <dbReference type="ARBA" id="ARBA00009810"/>
    </source>
</evidence>
<dbReference type="CDD" id="cd01347">
    <property type="entry name" value="ligand_gated_channel"/>
    <property type="match status" value="1"/>
</dbReference>
<evidence type="ECO:0000259" key="18">
    <source>
        <dbReference type="Pfam" id="PF11741"/>
    </source>
</evidence>
<keyword evidence="6 13" id="KW-0812">Transmembrane</keyword>
<dbReference type="Gene3D" id="2.40.170.20">
    <property type="entry name" value="TonB-dependent receptor, beta-barrel domain"/>
    <property type="match status" value="1"/>
</dbReference>
<protein>
    <submittedName>
        <fullName evidence="19">Ferrichrome-iron receptor</fullName>
    </submittedName>
</protein>
<evidence type="ECO:0000256" key="5">
    <source>
        <dbReference type="ARBA" id="ARBA00022496"/>
    </source>
</evidence>
<evidence type="ECO:0000256" key="1">
    <source>
        <dbReference type="ARBA" id="ARBA00004571"/>
    </source>
</evidence>
<evidence type="ECO:0000259" key="17">
    <source>
        <dbReference type="Pfam" id="PF07715"/>
    </source>
</evidence>
<keyword evidence="3 13" id="KW-0813">Transport</keyword>
<evidence type="ECO:0000256" key="12">
    <source>
        <dbReference type="ARBA" id="ARBA00023237"/>
    </source>
</evidence>
<keyword evidence="9" id="KW-0406">Ion transport</keyword>
<dbReference type="InterPro" id="IPR021731">
    <property type="entry name" value="AMIN_dom"/>
</dbReference>
<feature type="signal peptide" evidence="15">
    <location>
        <begin position="1"/>
        <end position="25"/>
    </location>
</feature>
<dbReference type="NCBIfam" id="TIGR01783">
    <property type="entry name" value="TonB-siderophor"/>
    <property type="match status" value="1"/>
</dbReference>
<keyword evidence="4 13" id="KW-1134">Transmembrane beta strand</keyword>
<evidence type="ECO:0000256" key="4">
    <source>
        <dbReference type="ARBA" id="ARBA00022452"/>
    </source>
</evidence>
<organism evidence="19 20">
    <name type="scientific">Hyella patelloides LEGE 07179</name>
    <dbReference type="NCBI Taxonomy" id="945734"/>
    <lineage>
        <taxon>Bacteria</taxon>
        <taxon>Bacillati</taxon>
        <taxon>Cyanobacteriota</taxon>
        <taxon>Cyanophyceae</taxon>
        <taxon>Pleurocapsales</taxon>
        <taxon>Hyellaceae</taxon>
        <taxon>Hyella</taxon>
    </lineage>
</organism>
<dbReference type="Pfam" id="PF07715">
    <property type="entry name" value="Plug"/>
    <property type="match status" value="1"/>
</dbReference>
<dbReference type="FunFam" id="2.170.130.10:FF:000001">
    <property type="entry name" value="Catecholate siderophore TonB-dependent receptor"/>
    <property type="match status" value="1"/>
</dbReference>
<dbReference type="InterPro" id="IPR039426">
    <property type="entry name" value="TonB-dep_rcpt-like"/>
</dbReference>
<evidence type="ECO:0000256" key="6">
    <source>
        <dbReference type="ARBA" id="ARBA00022692"/>
    </source>
</evidence>
<evidence type="ECO:0000256" key="15">
    <source>
        <dbReference type="SAM" id="SignalP"/>
    </source>
</evidence>
<dbReference type="InterPro" id="IPR012910">
    <property type="entry name" value="Plug_dom"/>
</dbReference>
<evidence type="ECO:0000256" key="9">
    <source>
        <dbReference type="ARBA" id="ARBA00023065"/>
    </source>
</evidence>
<dbReference type="GO" id="GO:0038023">
    <property type="term" value="F:signaling receptor activity"/>
    <property type="evidence" value="ECO:0007669"/>
    <property type="project" value="InterPro"/>
</dbReference>
<feature type="domain" description="AMIN" evidence="18">
    <location>
        <begin position="52"/>
        <end position="139"/>
    </location>
</feature>
<name>A0A563W5E2_9CYAN</name>
<evidence type="ECO:0000256" key="14">
    <source>
        <dbReference type="RuleBase" id="RU003357"/>
    </source>
</evidence>
<dbReference type="GO" id="GO:0009279">
    <property type="term" value="C:cell outer membrane"/>
    <property type="evidence" value="ECO:0007669"/>
    <property type="project" value="UniProtKB-SubCell"/>
</dbReference>
<evidence type="ECO:0000256" key="8">
    <source>
        <dbReference type="ARBA" id="ARBA00023004"/>
    </source>
</evidence>
<keyword evidence="12 13" id="KW-0998">Cell outer membrane</keyword>
<comment type="similarity">
    <text evidence="2 13 14">Belongs to the TonB-dependent receptor family.</text>
</comment>
<feature type="domain" description="TonB-dependent receptor-like beta-barrel" evidence="16">
    <location>
        <begin position="387"/>
        <end position="823"/>
    </location>
</feature>